<dbReference type="EMBL" id="BK016174">
    <property type="protein sequence ID" value="DAF99906.1"/>
    <property type="molecule type" value="Genomic_DNA"/>
</dbReference>
<accession>A0A8S5UZV2</accession>
<proteinExistence type="predicted"/>
<organism evidence="1">
    <name type="scientific">Siphoviridae sp. ctJT77</name>
    <dbReference type="NCBI Taxonomy" id="2825432"/>
    <lineage>
        <taxon>Viruses</taxon>
        <taxon>Duplodnaviria</taxon>
        <taxon>Heunggongvirae</taxon>
        <taxon>Uroviricota</taxon>
        <taxon>Caudoviricetes</taxon>
    </lineage>
</organism>
<reference evidence="1" key="1">
    <citation type="journal article" date="2021" name="Proc. Natl. Acad. Sci. U.S.A.">
        <title>A Catalog of Tens of Thousands of Viruses from Human Metagenomes Reveals Hidden Associations with Chronic Diseases.</title>
        <authorList>
            <person name="Tisza M.J."/>
            <person name="Buck C.B."/>
        </authorList>
    </citation>
    <scope>NUCLEOTIDE SEQUENCE</scope>
    <source>
        <strain evidence="1">CtJT77</strain>
    </source>
</reference>
<name>A0A8S5UZV2_9CAUD</name>
<protein>
    <submittedName>
        <fullName evidence="1">Uncharacterized protein</fullName>
    </submittedName>
</protein>
<evidence type="ECO:0000313" key="1">
    <source>
        <dbReference type="EMBL" id="DAF99906.1"/>
    </source>
</evidence>
<sequence>MDVSMKYVLSVINDLRDEWYKPPSGYYHRKREEFVHQSYARSAMDEIRFYLMEHENENPITAVENFRHMVDCFACKTKNGEANFMFSVYYDVASDVLDVLLGMQ</sequence>